<dbReference type="InterPro" id="IPR006134">
    <property type="entry name" value="DNA-dir_DNA_pol_B_multi_dom"/>
</dbReference>
<dbReference type="GO" id="GO:0003887">
    <property type="term" value="F:DNA-directed DNA polymerase activity"/>
    <property type="evidence" value="ECO:0007669"/>
    <property type="project" value="UniProtKB-KW"/>
</dbReference>
<dbReference type="Pfam" id="PF00136">
    <property type="entry name" value="DNA_pol_B"/>
    <property type="match status" value="1"/>
</dbReference>
<dbReference type="Gene3D" id="1.10.287.690">
    <property type="entry name" value="Helix hairpin bin"/>
    <property type="match status" value="1"/>
</dbReference>
<dbReference type="GO" id="GO:0003677">
    <property type="term" value="F:DNA binding"/>
    <property type="evidence" value="ECO:0007669"/>
    <property type="project" value="UniProtKB-KW"/>
</dbReference>
<evidence type="ECO:0000256" key="2">
    <source>
        <dbReference type="ARBA" id="ARBA00022679"/>
    </source>
</evidence>
<evidence type="ECO:0000256" key="3">
    <source>
        <dbReference type="ARBA" id="ARBA00022695"/>
    </source>
</evidence>
<feature type="domain" description="DNA-directed DNA polymerase family B multifunctional" evidence="7">
    <location>
        <begin position="16"/>
        <end position="169"/>
    </location>
</feature>
<dbReference type="EMBL" id="BARW01013009">
    <property type="protein sequence ID" value="GAI75120.1"/>
    <property type="molecule type" value="Genomic_DNA"/>
</dbReference>
<comment type="catalytic activity">
    <reaction evidence="6">
        <text>DNA(n) + a 2'-deoxyribonucleoside 5'-triphosphate = DNA(n+1) + diphosphate</text>
        <dbReference type="Rhea" id="RHEA:22508"/>
        <dbReference type="Rhea" id="RHEA-COMP:17339"/>
        <dbReference type="Rhea" id="RHEA-COMP:17340"/>
        <dbReference type="ChEBI" id="CHEBI:33019"/>
        <dbReference type="ChEBI" id="CHEBI:61560"/>
        <dbReference type="ChEBI" id="CHEBI:173112"/>
        <dbReference type="EC" id="2.7.7.7"/>
    </reaction>
</comment>
<dbReference type="GO" id="GO:0000166">
    <property type="term" value="F:nucleotide binding"/>
    <property type="evidence" value="ECO:0007669"/>
    <property type="project" value="InterPro"/>
</dbReference>
<feature type="non-terminal residue" evidence="8">
    <location>
        <position position="171"/>
    </location>
</feature>
<evidence type="ECO:0000313" key="8">
    <source>
        <dbReference type="EMBL" id="GAI75120.1"/>
    </source>
</evidence>
<dbReference type="GO" id="GO:0006261">
    <property type="term" value="P:DNA-templated DNA replication"/>
    <property type="evidence" value="ECO:0007669"/>
    <property type="project" value="TreeGrafter"/>
</dbReference>
<keyword evidence="3" id="KW-0548">Nucleotidyltransferase</keyword>
<dbReference type="EC" id="2.7.7.7" evidence="1"/>
<organism evidence="8">
    <name type="scientific">marine sediment metagenome</name>
    <dbReference type="NCBI Taxonomy" id="412755"/>
    <lineage>
        <taxon>unclassified sequences</taxon>
        <taxon>metagenomes</taxon>
        <taxon>ecological metagenomes</taxon>
    </lineage>
</organism>
<name>X1SI88_9ZZZZ</name>
<evidence type="ECO:0000256" key="4">
    <source>
        <dbReference type="ARBA" id="ARBA00022932"/>
    </source>
</evidence>
<comment type="caution">
    <text evidence="8">The sequence shown here is derived from an EMBL/GenBank/DDBJ whole genome shotgun (WGS) entry which is preliminary data.</text>
</comment>
<dbReference type="InterPro" id="IPR043502">
    <property type="entry name" value="DNA/RNA_pol_sf"/>
</dbReference>
<evidence type="ECO:0000256" key="6">
    <source>
        <dbReference type="ARBA" id="ARBA00049244"/>
    </source>
</evidence>
<dbReference type="PANTHER" id="PTHR10322">
    <property type="entry name" value="DNA POLYMERASE CATALYTIC SUBUNIT"/>
    <property type="match status" value="1"/>
</dbReference>
<sequence length="171" mass="19964">SKATLLDKREKDSYESPELELKGKKTKFYFSKKLGFFPDLLKEIFEKRKKFKAEYKKNPNLITKARSNAFKLLSASVHGYIAFFGARYYSLESSASILAFVRKFNKETIEKIKNEGYKVIYGDTDSIAFLTKGKKEEIKKLLKKLNSELPGIMELELEDFYKRGIWVTKRT</sequence>
<protein>
    <recommendedName>
        <fullName evidence="1">DNA-directed DNA polymerase</fullName>
        <ecNumber evidence="1">2.7.7.7</ecNumber>
    </recommendedName>
</protein>
<accession>X1SI88</accession>
<keyword evidence="2" id="KW-0808">Transferase</keyword>
<proteinExistence type="predicted"/>
<reference evidence="8" key="1">
    <citation type="journal article" date="2014" name="Front. Microbiol.">
        <title>High frequency of phylogenetically diverse reductive dehalogenase-homologous genes in deep subseafloor sedimentary metagenomes.</title>
        <authorList>
            <person name="Kawai M."/>
            <person name="Futagami T."/>
            <person name="Toyoda A."/>
            <person name="Takaki Y."/>
            <person name="Nishi S."/>
            <person name="Hori S."/>
            <person name="Arai W."/>
            <person name="Tsubouchi T."/>
            <person name="Morono Y."/>
            <person name="Uchiyama I."/>
            <person name="Ito T."/>
            <person name="Fujiyama A."/>
            <person name="Inagaki F."/>
            <person name="Takami H."/>
        </authorList>
    </citation>
    <scope>NUCLEOTIDE SEQUENCE</scope>
    <source>
        <strain evidence="8">Expedition CK06-06</strain>
    </source>
</reference>
<evidence type="ECO:0000256" key="5">
    <source>
        <dbReference type="ARBA" id="ARBA00023125"/>
    </source>
</evidence>
<dbReference type="InterPro" id="IPR050240">
    <property type="entry name" value="DNA_pol_type-B"/>
</dbReference>
<keyword evidence="5" id="KW-0238">DNA-binding</keyword>
<dbReference type="Gene3D" id="3.90.1600.10">
    <property type="entry name" value="Palm domain of DNA polymerase"/>
    <property type="match status" value="1"/>
</dbReference>
<dbReference type="SUPFAM" id="SSF56672">
    <property type="entry name" value="DNA/RNA polymerases"/>
    <property type="match status" value="1"/>
</dbReference>
<evidence type="ECO:0000259" key="7">
    <source>
        <dbReference type="Pfam" id="PF00136"/>
    </source>
</evidence>
<keyword evidence="4" id="KW-0239">DNA-directed DNA polymerase</keyword>
<feature type="non-terminal residue" evidence="8">
    <location>
        <position position="1"/>
    </location>
</feature>
<dbReference type="InterPro" id="IPR023211">
    <property type="entry name" value="DNA_pol_palm_dom_sf"/>
</dbReference>
<evidence type="ECO:0000256" key="1">
    <source>
        <dbReference type="ARBA" id="ARBA00012417"/>
    </source>
</evidence>
<dbReference type="PANTHER" id="PTHR10322:SF23">
    <property type="entry name" value="DNA POLYMERASE DELTA CATALYTIC SUBUNIT"/>
    <property type="match status" value="1"/>
</dbReference>
<dbReference type="AlphaFoldDB" id="X1SI88"/>
<gene>
    <name evidence="8" type="ORF">S12H4_24133</name>
</gene>